<protein>
    <recommendedName>
        <fullName evidence="3">DUF5668 domain-containing protein</fullName>
    </recommendedName>
</protein>
<evidence type="ECO:0000313" key="2">
    <source>
        <dbReference type="EMBL" id="HFH29815.1"/>
    </source>
</evidence>
<feature type="transmembrane region" description="Helical" evidence="1">
    <location>
        <begin position="69"/>
        <end position="89"/>
    </location>
</feature>
<feature type="transmembrane region" description="Helical" evidence="1">
    <location>
        <begin position="95"/>
        <end position="112"/>
    </location>
</feature>
<evidence type="ECO:0008006" key="3">
    <source>
        <dbReference type="Google" id="ProtNLM"/>
    </source>
</evidence>
<proteinExistence type="predicted"/>
<comment type="caution">
    <text evidence="2">The sequence shown here is derived from an EMBL/GenBank/DDBJ whole genome shotgun (WGS) entry which is preliminary data.</text>
</comment>
<gene>
    <name evidence="2" type="ORF">ENS59_09950</name>
</gene>
<name>A0A7C3EGW2_9SPIR</name>
<organism evidence="2">
    <name type="scientific">Gracilinema caldarium</name>
    <dbReference type="NCBI Taxonomy" id="215591"/>
    <lineage>
        <taxon>Bacteria</taxon>
        <taxon>Pseudomonadati</taxon>
        <taxon>Spirochaetota</taxon>
        <taxon>Spirochaetia</taxon>
        <taxon>Spirochaetales</taxon>
        <taxon>Breznakiellaceae</taxon>
        <taxon>Gracilinema</taxon>
    </lineage>
</organism>
<dbReference type="EMBL" id="DSVL01000305">
    <property type="protein sequence ID" value="HFH29815.1"/>
    <property type="molecule type" value="Genomic_DNA"/>
</dbReference>
<keyword evidence="1" id="KW-1133">Transmembrane helix</keyword>
<keyword evidence="1" id="KW-0812">Transmembrane</keyword>
<feature type="transmembrane region" description="Helical" evidence="1">
    <location>
        <begin position="12"/>
        <end position="33"/>
    </location>
</feature>
<feature type="transmembrane region" description="Helical" evidence="1">
    <location>
        <begin position="124"/>
        <end position="149"/>
    </location>
</feature>
<evidence type="ECO:0000256" key="1">
    <source>
        <dbReference type="SAM" id="Phobius"/>
    </source>
</evidence>
<keyword evidence="1" id="KW-0472">Membrane</keyword>
<dbReference type="AlphaFoldDB" id="A0A7C3EGW2"/>
<sequence>MNTKEMQKIASRLSFFIGFSLMILGSVLFIASLSGVAKVATIPATISLLIGVLFALFAFKLVHRLQYMFLAAFFIQMGLFLLLIILHTIPYPFSKVWPAISIFAGTALIPAARFRTHPSLSRFVVPAIAFIILGIVLLVFSLDIVSFSFKKFILTAWPLLLLFAGVLLLLLSLYPKHEEKDDSI</sequence>
<reference evidence="2" key="1">
    <citation type="journal article" date="2020" name="mSystems">
        <title>Genome- and Community-Level Interaction Insights into Carbon Utilization and Element Cycling Functions of Hydrothermarchaeota in Hydrothermal Sediment.</title>
        <authorList>
            <person name="Zhou Z."/>
            <person name="Liu Y."/>
            <person name="Xu W."/>
            <person name="Pan J."/>
            <person name="Luo Z.H."/>
            <person name="Li M."/>
        </authorList>
    </citation>
    <scope>NUCLEOTIDE SEQUENCE [LARGE SCALE GENOMIC DNA]</scope>
    <source>
        <strain evidence="2">SpSt-503</strain>
    </source>
</reference>
<feature type="transmembrane region" description="Helical" evidence="1">
    <location>
        <begin position="39"/>
        <end position="62"/>
    </location>
</feature>
<accession>A0A7C3EGW2</accession>
<feature type="transmembrane region" description="Helical" evidence="1">
    <location>
        <begin position="155"/>
        <end position="174"/>
    </location>
</feature>